<accession>A0A4U9ZPH3</accession>
<dbReference type="RefSeq" id="WP_126407661.1">
    <property type="nucleotide sequence ID" value="NZ_CABEID010000001.1"/>
</dbReference>
<name>A0A4U9ZPH3_STRAP</name>
<reference evidence="1 2" key="1">
    <citation type="submission" date="2019-05" db="EMBL/GenBank/DDBJ databases">
        <authorList>
            <consortium name="Pathogen Informatics"/>
        </authorList>
    </citation>
    <scope>NUCLEOTIDE SEQUENCE [LARGE SCALE GENOMIC DNA]</scope>
    <source>
        <strain evidence="1 2">NCTC11062</strain>
    </source>
</reference>
<proteinExistence type="predicted"/>
<dbReference type="Gene3D" id="3.30.750.24">
    <property type="entry name" value="STAS domain"/>
    <property type="match status" value="1"/>
</dbReference>
<dbReference type="InterPro" id="IPR036513">
    <property type="entry name" value="STAS_dom_sf"/>
</dbReference>
<dbReference type="SUPFAM" id="SSF52091">
    <property type="entry name" value="SpoIIaa-like"/>
    <property type="match status" value="1"/>
</dbReference>
<evidence type="ECO:0000313" key="2">
    <source>
        <dbReference type="Proteomes" id="UP000403538"/>
    </source>
</evidence>
<organism evidence="1 2">
    <name type="scientific">Streptococcus anginosus</name>
    <dbReference type="NCBI Taxonomy" id="1328"/>
    <lineage>
        <taxon>Bacteria</taxon>
        <taxon>Bacillati</taxon>
        <taxon>Bacillota</taxon>
        <taxon>Bacilli</taxon>
        <taxon>Lactobacillales</taxon>
        <taxon>Streptococcaceae</taxon>
        <taxon>Streptococcus</taxon>
        <taxon>Streptococcus anginosus group</taxon>
    </lineage>
</organism>
<gene>
    <name evidence="1" type="ORF">NCTC11062_01507</name>
</gene>
<dbReference type="Proteomes" id="UP000403538">
    <property type="component" value="Unassembled WGS sequence"/>
</dbReference>
<evidence type="ECO:0000313" key="1">
    <source>
        <dbReference type="EMBL" id="VTS42438.1"/>
    </source>
</evidence>
<dbReference type="EMBL" id="CABEID010000001">
    <property type="protein sequence ID" value="VTS42438.1"/>
    <property type="molecule type" value="Genomic_DNA"/>
</dbReference>
<dbReference type="AlphaFoldDB" id="A0A4U9ZPH3"/>
<protein>
    <submittedName>
        <fullName evidence="1">Sulfate permease, SulP family</fullName>
    </submittedName>
</protein>
<sequence>MSEQGKNVLILRMRSVSAMDILGLDALEELLGNVNEQPYHVMEKASFIDRVGADNFCANIDVALTRAASLEK</sequence>